<organism evidence="3 4">
    <name type="scientific">Candidatus Segetimicrobium genomatis</name>
    <dbReference type="NCBI Taxonomy" id="2569760"/>
    <lineage>
        <taxon>Bacteria</taxon>
        <taxon>Bacillati</taxon>
        <taxon>Candidatus Sysuimicrobiota</taxon>
        <taxon>Candidatus Sysuimicrobiia</taxon>
        <taxon>Candidatus Sysuimicrobiales</taxon>
        <taxon>Candidatus Segetimicrobiaceae</taxon>
        <taxon>Candidatus Segetimicrobium</taxon>
    </lineage>
</organism>
<dbReference type="Pfam" id="PF03702">
    <property type="entry name" value="AnmK"/>
    <property type="match status" value="1"/>
</dbReference>
<dbReference type="InterPro" id="IPR012338">
    <property type="entry name" value="Beta-lactam/transpept-like"/>
</dbReference>
<sequence length="474" mass="49998">LLATWGSLPPDDLIATVTAFAADAIALNIARFVVPRHAIDEVVASGGGVHNPTLMRRLASAVAPLRVRPIDEFGVPSDAKEALAFALLGHASLMGRPGNLPRVTGARHADGAVSGRLGEVRRLLEDGVDRAYPGAVLEVHHRGEAVIRWAVGSRSLVPARTPAAPDTVYDLASLTKVVVTVPLILQAAAEGRVRLDDPVAAYLPEAAAPAITLRHLLAHSSGLPAWIPFYLEAAGYDAVVARAARTPAAAAPDTQVVYSDLGFILLGEVARRALGAPLDLLARRRIFAPIGMADTAYLPAPALRDRIAPTEDGTAIEQTMAGDAGRRHTWRRYLIWGEVHDSNAHAMGGVAGHAGVFGTADDLLAYVRMWLAGGRTPRGEVLPPDLVREATAAQAPARTRGLGWALSGPQGWWGDSLSPRAYGHTGFTGTSIVIDPEHDLAIVLLTNAIHLGRDRTEILTLRPKIAAAVAAALL</sequence>
<evidence type="ECO:0000256" key="1">
    <source>
        <dbReference type="ARBA" id="ARBA00022801"/>
    </source>
</evidence>
<keyword evidence="1" id="KW-0378">Hydrolase</keyword>
<dbReference type="GO" id="GO:0016773">
    <property type="term" value="F:phosphotransferase activity, alcohol group as acceptor"/>
    <property type="evidence" value="ECO:0007669"/>
    <property type="project" value="InterPro"/>
</dbReference>
<comment type="caution">
    <text evidence="3">The sequence shown here is derived from an EMBL/GenBank/DDBJ whole genome shotgun (WGS) entry which is preliminary data.</text>
</comment>
<dbReference type="GO" id="GO:0016787">
    <property type="term" value="F:hydrolase activity"/>
    <property type="evidence" value="ECO:0007669"/>
    <property type="project" value="UniProtKB-KW"/>
</dbReference>
<dbReference type="InterPro" id="IPR050789">
    <property type="entry name" value="Diverse_Enzym_Activities"/>
</dbReference>
<name>A0A537J0U4_9BACT</name>
<dbReference type="EMBL" id="VBAO01000482">
    <property type="protein sequence ID" value="TMI77171.1"/>
    <property type="molecule type" value="Genomic_DNA"/>
</dbReference>
<protein>
    <recommendedName>
        <fullName evidence="2">Beta-lactamase-related domain-containing protein</fullName>
    </recommendedName>
</protein>
<evidence type="ECO:0000313" key="3">
    <source>
        <dbReference type="EMBL" id="TMI77171.1"/>
    </source>
</evidence>
<evidence type="ECO:0000259" key="2">
    <source>
        <dbReference type="Pfam" id="PF00144"/>
    </source>
</evidence>
<proteinExistence type="predicted"/>
<dbReference type="InterPro" id="IPR001466">
    <property type="entry name" value="Beta-lactam-related"/>
</dbReference>
<evidence type="ECO:0000313" key="4">
    <source>
        <dbReference type="Proteomes" id="UP000320048"/>
    </source>
</evidence>
<dbReference type="AlphaFoldDB" id="A0A537J0U4"/>
<dbReference type="SUPFAM" id="SSF56601">
    <property type="entry name" value="beta-lactamase/transpeptidase-like"/>
    <property type="match status" value="1"/>
</dbReference>
<dbReference type="PANTHER" id="PTHR43283:SF11">
    <property type="entry name" value="BETA-LACTAMASE-RELATED DOMAIN-CONTAINING PROTEIN"/>
    <property type="match status" value="1"/>
</dbReference>
<dbReference type="GO" id="GO:0006040">
    <property type="term" value="P:amino sugar metabolic process"/>
    <property type="evidence" value="ECO:0007669"/>
    <property type="project" value="InterPro"/>
</dbReference>
<dbReference type="Pfam" id="PF00144">
    <property type="entry name" value="Beta-lactamase"/>
    <property type="match status" value="1"/>
</dbReference>
<dbReference type="Gene3D" id="3.30.420.40">
    <property type="match status" value="2"/>
</dbReference>
<gene>
    <name evidence="3" type="ORF">E6H04_14485</name>
</gene>
<dbReference type="Proteomes" id="UP000320048">
    <property type="component" value="Unassembled WGS sequence"/>
</dbReference>
<feature type="non-terminal residue" evidence="3">
    <location>
        <position position="1"/>
    </location>
</feature>
<dbReference type="PANTHER" id="PTHR43283">
    <property type="entry name" value="BETA-LACTAMASE-RELATED"/>
    <property type="match status" value="1"/>
</dbReference>
<feature type="domain" description="Beta-lactamase-related" evidence="2">
    <location>
        <begin position="120"/>
        <end position="458"/>
    </location>
</feature>
<dbReference type="GO" id="GO:0009254">
    <property type="term" value="P:peptidoglycan turnover"/>
    <property type="evidence" value="ECO:0007669"/>
    <property type="project" value="InterPro"/>
</dbReference>
<dbReference type="Gene3D" id="3.40.710.10">
    <property type="entry name" value="DD-peptidase/beta-lactamase superfamily"/>
    <property type="match status" value="1"/>
</dbReference>
<dbReference type="InterPro" id="IPR005338">
    <property type="entry name" value="Anhydro_N_Ac-Mur_kinase"/>
</dbReference>
<dbReference type="GO" id="GO:0005524">
    <property type="term" value="F:ATP binding"/>
    <property type="evidence" value="ECO:0007669"/>
    <property type="project" value="InterPro"/>
</dbReference>
<reference evidence="3 4" key="1">
    <citation type="journal article" date="2019" name="Nat. Microbiol.">
        <title>Mediterranean grassland soil C-N compound turnover is dependent on rainfall and depth, and is mediated by genomically divergent microorganisms.</title>
        <authorList>
            <person name="Diamond S."/>
            <person name="Andeer P.F."/>
            <person name="Li Z."/>
            <person name="Crits-Christoph A."/>
            <person name="Burstein D."/>
            <person name="Anantharaman K."/>
            <person name="Lane K.R."/>
            <person name="Thomas B.C."/>
            <person name="Pan C."/>
            <person name="Northen T.R."/>
            <person name="Banfield J.F."/>
        </authorList>
    </citation>
    <scope>NUCLEOTIDE SEQUENCE [LARGE SCALE GENOMIC DNA]</scope>
    <source>
        <strain evidence="3">NP_7</strain>
    </source>
</reference>
<accession>A0A537J0U4</accession>